<dbReference type="InterPro" id="IPR005474">
    <property type="entry name" value="Transketolase_N"/>
</dbReference>
<name>A0A9D1KX78_9FIRM</name>
<accession>A0A9D1KX78</accession>
<gene>
    <name evidence="5" type="ORF">IAB63_07955</name>
</gene>
<dbReference type="EMBL" id="DVLT01000047">
    <property type="protein sequence ID" value="HIU03168.1"/>
    <property type="molecule type" value="Genomic_DNA"/>
</dbReference>
<dbReference type="Proteomes" id="UP000824164">
    <property type="component" value="Unassembled WGS sequence"/>
</dbReference>
<evidence type="ECO:0000256" key="2">
    <source>
        <dbReference type="ARBA" id="ARBA00007131"/>
    </source>
</evidence>
<dbReference type="InterPro" id="IPR029061">
    <property type="entry name" value="THDP-binding"/>
</dbReference>
<keyword evidence="3" id="KW-0786">Thiamine pyrophosphate</keyword>
<dbReference type="PANTHER" id="PTHR47514">
    <property type="entry name" value="TRANSKETOLASE N-TERMINAL SECTION-RELATED"/>
    <property type="match status" value="1"/>
</dbReference>
<organism evidence="5 6">
    <name type="scientific">Candidatus Onthocola gallistercoris</name>
    <dbReference type="NCBI Taxonomy" id="2840876"/>
    <lineage>
        <taxon>Bacteria</taxon>
        <taxon>Bacillati</taxon>
        <taxon>Bacillota</taxon>
        <taxon>Bacilli</taxon>
        <taxon>Candidatus Onthocola</taxon>
    </lineage>
</organism>
<dbReference type="AlphaFoldDB" id="A0A9D1KX78"/>
<dbReference type="PANTHER" id="PTHR47514:SF1">
    <property type="entry name" value="TRANSKETOLASE N-TERMINAL SECTION-RELATED"/>
    <property type="match status" value="1"/>
</dbReference>
<protein>
    <submittedName>
        <fullName evidence="5">Transketolase</fullName>
    </submittedName>
</protein>
<evidence type="ECO:0000256" key="1">
    <source>
        <dbReference type="ARBA" id="ARBA00001964"/>
    </source>
</evidence>
<reference evidence="5" key="2">
    <citation type="journal article" date="2021" name="PeerJ">
        <title>Extensive microbial diversity within the chicken gut microbiome revealed by metagenomics and culture.</title>
        <authorList>
            <person name="Gilroy R."/>
            <person name="Ravi A."/>
            <person name="Getino M."/>
            <person name="Pursley I."/>
            <person name="Horton D.L."/>
            <person name="Alikhan N.F."/>
            <person name="Baker D."/>
            <person name="Gharbi K."/>
            <person name="Hall N."/>
            <person name="Watson M."/>
            <person name="Adriaenssens E.M."/>
            <person name="Foster-Nyarko E."/>
            <person name="Jarju S."/>
            <person name="Secka A."/>
            <person name="Antonio M."/>
            <person name="Oren A."/>
            <person name="Chaudhuri R.R."/>
            <person name="La Ragione R."/>
            <person name="Hildebrand F."/>
            <person name="Pallen M.J."/>
        </authorList>
    </citation>
    <scope>NUCLEOTIDE SEQUENCE</scope>
    <source>
        <strain evidence="5">CHK187-14744</strain>
    </source>
</reference>
<reference evidence="5" key="1">
    <citation type="submission" date="2020-10" db="EMBL/GenBank/DDBJ databases">
        <authorList>
            <person name="Gilroy R."/>
        </authorList>
    </citation>
    <scope>NUCLEOTIDE SEQUENCE</scope>
    <source>
        <strain evidence="5">CHK187-14744</strain>
    </source>
</reference>
<evidence type="ECO:0000256" key="3">
    <source>
        <dbReference type="ARBA" id="ARBA00023052"/>
    </source>
</evidence>
<evidence type="ECO:0000313" key="5">
    <source>
        <dbReference type="EMBL" id="HIU03168.1"/>
    </source>
</evidence>
<dbReference type="SUPFAM" id="SSF52518">
    <property type="entry name" value="Thiamin diphosphate-binding fold (THDP-binding)"/>
    <property type="match status" value="1"/>
</dbReference>
<feature type="domain" description="Transketolase N-terminal" evidence="4">
    <location>
        <begin position="8"/>
        <end position="264"/>
    </location>
</feature>
<comment type="similarity">
    <text evidence="2">Belongs to the transketolase family.</text>
</comment>
<sequence>MNTLELEKMANEIRKSILTEVHCAKCGHPGGSLSAADMMTYLYFEEMNIDPSRPDMAERDRFVLSKGHVAPAYYAALAHRGYFPTEDLKTLRKVGSYLQGHPDMKHTPGVDMSSGSLGQGISAAVGMALSAKLSGDDYRVYTMLGDGEIQEGQVWEAAMFAGSRKLDNLVVIVDNNGLQIDGNIADICSPYPIDKKFEAFNFHVINIDGHDFGQIKAALDEAKTVKGMPTAIIAKTVKGKGVSFMENEAGWHGKAPNDEQYEKAMEELEKAGEVLCRK</sequence>
<dbReference type="Gene3D" id="3.40.50.970">
    <property type="match status" value="1"/>
</dbReference>
<dbReference type="Pfam" id="PF00456">
    <property type="entry name" value="Transketolase_N"/>
    <property type="match status" value="1"/>
</dbReference>
<proteinExistence type="inferred from homology"/>
<comment type="cofactor">
    <cofactor evidence="1">
        <name>thiamine diphosphate</name>
        <dbReference type="ChEBI" id="CHEBI:58937"/>
    </cofactor>
</comment>
<comment type="caution">
    <text evidence="5">The sequence shown here is derived from an EMBL/GenBank/DDBJ whole genome shotgun (WGS) entry which is preliminary data.</text>
</comment>
<evidence type="ECO:0000259" key="4">
    <source>
        <dbReference type="Pfam" id="PF00456"/>
    </source>
</evidence>
<dbReference type="CDD" id="cd02012">
    <property type="entry name" value="TPP_TK"/>
    <property type="match status" value="1"/>
</dbReference>
<evidence type="ECO:0000313" key="6">
    <source>
        <dbReference type="Proteomes" id="UP000824164"/>
    </source>
</evidence>